<dbReference type="RefSeq" id="WP_318954406.1">
    <property type="nucleotide sequence ID" value="NZ_CP137555.1"/>
</dbReference>
<dbReference type="KEGG" id="mpaf:R5R33_01960"/>
<dbReference type="EMBL" id="CP137555">
    <property type="protein sequence ID" value="WOX05943.1"/>
    <property type="molecule type" value="Genomic_DNA"/>
</dbReference>
<evidence type="ECO:0000313" key="1">
    <source>
        <dbReference type="EMBL" id="WOX05943.1"/>
    </source>
</evidence>
<name>A0AAU0N0V2_9GAMM</name>
<gene>
    <name evidence="1" type="ORF">R5R33_01960</name>
</gene>
<reference evidence="1 2" key="1">
    <citation type="submission" date="2023-10" db="EMBL/GenBank/DDBJ databases">
        <title>Description of Microbulbifer bruguierae sp. nov., isolated from the sediments of mangrove plant Bruguiera sexangula and comparative genomic analyses of the genus Microbulbifer.</title>
        <authorList>
            <person name="Long M."/>
        </authorList>
    </citation>
    <scope>NUCLEOTIDE SEQUENCE [LARGE SCALE GENOMIC DNA]</scope>
    <source>
        <strain evidence="1 2">SPO729</strain>
    </source>
</reference>
<sequence length="54" mass="5388">MTVLVEGYVSPIEGREFVPGKSADGARKVAGTVALVQGKDITLVADPGMVSGGG</sequence>
<organism evidence="1 2">
    <name type="scientific">Microbulbifer pacificus</name>
    <dbReference type="NCBI Taxonomy" id="407164"/>
    <lineage>
        <taxon>Bacteria</taxon>
        <taxon>Pseudomonadati</taxon>
        <taxon>Pseudomonadota</taxon>
        <taxon>Gammaproteobacteria</taxon>
        <taxon>Cellvibrionales</taxon>
        <taxon>Microbulbiferaceae</taxon>
        <taxon>Microbulbifer</taxon>
    </lineage>
</organism>
<dbReference type="AlphaFoldDB" id="A0AAU0N0V2"/>
<evidence type="ECO:0000313" key="2">
    <source>
        <dbReference type="Proteomes" id="UP001302477"/>
    </source>
</evidence>
<protein>
    <submittedName>
        <fullName evidence="1">Uncharacterized protein</fullName>
    </submittedName>
</protein>
<dbReference type="Proteomes" id="UP001302477">
    <property type="component" value="Chromosome"/>
</dbReference>
<keyword evidence="2" id="KW-1185">Reference proteome</keyword>
<accession>A0AAU0N0V2</accession>
<proteinExistence type="predicted"/>